<feature type="compositionally biased region" description="Low complexity" evidence="10">
    <location>
        <begin position="132"/>
        <end position="143"/>
    </location>
</feature>
<feature type="region of interest" description="Disordered" evidence="10">
    <location>
        <begin position="291"/>
        <end position="314"/>
    </location>
</feature>
<sequence length="314" mass="33968">MKRRLHDLNGLSPTSARSSQKQWVAEVLESRAVEFLIVFFVMVDAVLVLIEAGVQDHLFCVGGRVAVCPPAAALVERAAMAQTWPPQGAVQSGLAPSVGRRAGLRTGMLAAGQDWQLSQPHPSEHVPYHVPHSSGSSGHASGHGADEGGLCPHPGEQILVCDTKDGHNARHLTHVCHVMSVSILCAFVVELSLKWWSNPQEFTSNFYHKLDLAVTVVSLLMDTVVYAAIESYRARGHERRGEEAEISLFVLTALLILARTWRIIRICHGIFEEFHIVVDEEVARLEEARASSGAGLEGADSCKAGGPTAARPAD</sequence>
<gene>
    <name evidence="12" type="ORF">PCOR1329_LOCUS68960</name>
</gene>
<evidence type="ECO:0000256" key="5">
    <source>
        <dbReference type="ARBA" id="ARBA00022882"/>
    </source>
</evidence>
<keyword evidence="4 11" id="KW-0812">Transmembrane</keyword>
<keyword evidence="7" id="KW-0406">Ion transport</keyword>
<feature type="transmembrane region" description="Helical" evidence="11">
    <location>
        <begin position="35"/>
        <end position="54"/>
    </location>
</feature>
<evidence type="ECO:0000256" key="6">
    <source>
        <dbReference type="ARBA" id="ARBA00022989"/>
    </source>
</evidence>
<reference evidence="12" key="1">
    <citation type="submission" date="2023-10" db="EMBL/GenBank/DDBJ databases">
        <authorList>
            <person name="Chen Y."/>
            <person name="Shah S."/>
            <person name="Dougan E. K."/>
            <person name="Thang M."/>
            <person name="Chan C."/>
        </authorList>
    </citation>
    <scope>NUCLEOTIDE SEQUENCE [LARGE SCALE GENOMIC DNA]</scope>
</reference>
<proteinExistence type="predicted"/>
<comment type="caution">
    <text evidence="12">The sequence shown here is derived from an EMBL/GenBank/DDBJ whole genome shotgun (WGS) entry which is preliminary data.</text>
</comment>
<evidence type="ECO:0000313" key="12">
    <source>
        <dbReference type="EMBL" id="CAK0888111.1"/>
    </source>
</evidence>
<keyword evidence="13" id="KW-1185">Reference proteome</keyword>
<protein>
    <recommendedName>
        <fullName evidence="14">Hydrogen voltage-gated channel 1</fullName>
    </recommendedName>
</protein>
<evidence type="ECO:0000256" key="10">
    <source>
        <dbReference type="SAM" id="MobiDB-lite"/>
    </source>
</evidence>
<dbReference type="EMBL" id="CAUYUJ010019026">
    <property type="protein sequence ID" value="CAK0888111.1"/>
    <property type="molecule type" value="Genomic_DNA"/>
</dbReference>
<keyword evidence="8 11" id="KW-0472">Membrane</keyword>
<keyword evidence="6 11" id="KW-1133">Transmembrane helix</keyword>
<evidence type="ECO:0008006" key="14">
    <source>
        <dbReference type="Google" id="ProtNLM"/>
    </source>
</evidence>
<evidence type="ECO:0000256" key="8">
    <source>
        <dbReference type="ARBA" id="ARBA00023136"/>
    </source>
</evidence>
<evidence type="ECO:0000256" key="9">
    <source>
        <dbReference type="ARBA" id="ARBA00023303"/>
    </source>
</evidence>
<feature type="region of interest" description="Disordered" evidence="10">
    <location>
        <begin position="122"/>
        <end position="148"/>
    </location>
</feature>
<dbReference type="Gene3D" id="1.20.120.350">
    <property type="entry name" value="Voltage-gated potassium channels. Chain C"/>
    <property type="match status" value="1"/>
</dbReference>
<dbReference type="PANTHER" id="PTHR46480:SF1">
    <property type="entry name" value="VOLTAGE-GATED HYDROGEN CHANNEL 1"/>
    <property type="match status" value="1"/>
</dbReference>
<evidence type="ECO:0000256" key="1">
    <source>
        <dbReference type="ARBA" id="ARBA00004651"/>
    </source>
</evidence>
<dbReference type="PANTHER" id="PTHR46480">
    <property type="entry name" value="F20B24.22"/>
    <property type="match status" value="1"/>
</dbReference>
<evidence type="ECO:0000256" key="2">
    <source>
        <dbReference type="ARBA" id="ARBA00022448"/>
    </source>
</evidence>
<organism evidence="12 13">
    <name type="scientific">Prorocentrum cordatum</name>
    <dbReference type="NCBI Taxonomy" id="2364126"/>
    <lineage>
        <taxon>Eukaryota</taxon>
        <taxon>Sar</taxon>
        <taxon>Alveolata</taxon>
        <taxon>Dinophyceae</taxon>
        <taxon>Prorocentrales</taxon>
        <taxon>Prorocentraceae</taxon>
        <taxon>Prorocentrum</taxon>
    </lineage>
</organism>
<keyword evidence="3" id="KW-1003">Cell membrane</keyword>
<name>A0ABN9WN99_9DINO</name>
<keyword evidence="9" id="KW-0407">Ion channel</keyword>
<dbReference type="InterPro" id="IPR027359">
    <property type="entry name" value="Volt_channel_dom_sf"/>
</dbReference>
<evidence type="ECO:0000256" key="7">
    <source>
        <dbReference type="ARBA" id="ARBA00023065"/>
    </source>
</evidence>
<keyword evidence="2" id="KW-0813">Transport</keyword>
<evidence type="ECO:0000256" key="4">
    <source>
        <dbReference type="ARBA" id="ARBA00022692"/>
    </source>
</evidence>
<evidence type="ECO:0000256" key="11">
    <source>
        <dbReference type="SAM" id="Phobius"/>
    </source>
</evidence>
<evidence type="ECO:0000256" key="3">
    <source>
        <dbReference type="ARBA" id="ARBA00022475"/>
    </source>
</evidence>
<comment type="subcellular location">
    <subcellularLocation>
        <location evidence="1">Cell membrane</location>
        <topology evidence="1">Multi-pass membrane protein</topology>
    </subcellularLocation>
</comment>
<dbReference type="Proteomes" id="UP001189429">
    <property type="component" value="Unassembled WGS sequence"/>
</dbReference>
<accession>A0ABN9WN99</accession>
<evidence type="ECO:0000313" key="13">
    <source>
        <dbReference type="Proteomes" id="UP001189429"/>
    </source>
</evidence>
<dbReference type="InterPro" id="IPR031846">
    <property type="entry name" value="Hvcn1"/>
</dbReference>
<keyword evidence="5" id="KW-0851">Voltage-gated channel</keyword>